<evidence type="ECO:0000256" key="1">
    <source>
        <dbReference type="ARBA" id="ARBA00022737"/>
    </source>
</evidence>
<dbReference type="EMBL" id="CM001436">
    <property type="protein sequence ID" value="EHQ36780.1"/>
    <property type="molecule type" value="Genomic_DNA"/>
</dbReference>
<gene>
    <name evidence="5" type="ORF">Metlim_2745</name>
</gene>
<dbReference type="Pfam" id="PF13181">
    <property type="entry name" value="TPR_8"/>
    <property type="match status" value="1"/>
</dbReference>
<dbReference type="Pfam" id="PF00515">
    <property type="entry name" value="TPR_1"/>
    <property type="match status" value="1"/>
</dbReference>
<dbReference type="PROSITE" id="PS50005">
    <property type="entry name" value="TPR"/>
    <property type="match status" value="1"/>
</dbReference>
<name>H1YWN9_9EURY</name>
<feature type="transmembrane region" description="Helical" evidence="4">
    <location>
        <begin position="6"/>
        <end position="24"/>
    </location>
</feature>
<keyword evidence="4" id="KW-1133">Transmembrane helix</keyword>
<dbReference type="AlphaFoldDB" id="H1YWN9"/>
<dbReference type="SMART" id="SM00028">
    <property type="entry name" value="TPR"/>
    <property type="match status" value="2"/>
</dbReference>
<evidence type="ECO:0000256" key="4">
    <source>
        <dbReference type="SAM" id="Phobius"/>
    </source>
</evidence>
<keyword evidence="2 3" id="KW-0802">TPR repeat</keyword>
<dbReference type="PROSITE" id="PS50293">
    <property type="entry name" value="TPR_REGION"/>
    <property type="match status" value="1"/>
</dbReference>
<dbReference type="Gene3D" id="1.25.40.10">
    <property type="entry name" value="Tetratricopeptide repeat domain"/>
    <property type="match status" value="1"/>
</dbReference>
<reference evidence="5 6" key="1">
    <citation type="submission" date="2011-10" db="EMBL/GenBank/DDBJ databases">
        <title>The Improved High-Quality Draft genome of Methanoplanus limicola DSM 2279.</title>
        <authorList>
            <consortium name="US DOE Joint Genome Institute (JGI-PGF)"/>
            <person name="Lucas S."/>
            <person name="Copeland A."/>
            <person name="Lapidus A."/>
            <person name="Glavina del Rio T."/>
            <person name="Dalin E."/>
            <person name="Tice H."/>
            <person name="Bruce D."/>
            <person name="Goodwin L."/>
            <person name="Pitluck S."/>
            <person name="Peters L."/>
            <person name="Mikhailova N."/>
            <person name="Lu M."/>
            <person name="Kyrpides N."/>
            <person name="Mavromatis K."/>
            <person name="Ivanova N."/>
            <person name="Markowitz V."/>
            <person name="Cheng J.-F."/>
            <person name="Hugenholtz P."/>
            <person name="Woyke T."/>
            <person name="Wu D."/>
            <person name="Wirth R."/>
            <person name="Brambilla E.-M."/>
            <person name="Klenk H.-P."/>
            <person name="Eisen J.A."/>
        </authorList>
    </citation>
    <scope>NUCLEOTIDE SEQUENCE [LARGE SCALE GENOMIC DNA]</scope>
    <source>
        <strain evidence="5 6">DSM 2279</strain>
    </source>
</reference>
<evidence type="ECO:0000313" key="6">
    <source>
        <dbReference type="Proteomes" id="UP000005741"/>
    </source>
</evidence>
<sequence length="159" mass="18470">MNEKKFLLFIFIISIPIILSTGCIDNMPPMSEGTPVPDDKATHQEWMRQYKENPEKYLYNPENPLEWTLKGLACAASGGEHEKALEYFDTAIELDPEFAEPYYAKGVSLLNMERYDEAEEYFQKAIALNPHYKPLTEDFMHYFTSKRSNDYSELHNVLG</sequence>
<evidence type="ECO:0000256" key="3">
    <source>
        <dbReference type="PROSITE-ProRule" id="PRU00339"/>
    </source>
</evidence>
<organism evidence="5 6">
    <name type="scientific">Methanoplanus limicola DSM 2279</name>
    <dbReference type="NCBI Taxonomy" id="937775"/>
    <lineage>
        <taxon>Archaea</taxon>
        <taxon>Methanobacteriati</taxon>
        <taxon>Methanobacteriota</taxon>
        <taxon>Stenosarchaea group</taxon>
        <taxon>Methanomicrobia</taxon>
        <taxon>Methanomicrobiales</taxon>
        <taxon>Methanomicrobiaceae</taxon>
        <taxon>Methanoplanus</taxon>
    </lineage>
</organism>
<evidence type="ECO:0000313" key="5">
    <source>
        <dbReference type="EMBL" id="EHQ36780.1"/>
    </source>
</evidence>
<dbReference type="PROSITE" id="PS51257">
    <property type="entry name" value="PROKAR_LIPOPROTEIN"/>
    <property type="match status" value="1"/>
</dbReference>
<accession>H1YWN9</accession>
<keyword evidence="1" id="KW-0677">Repeat</keyword>
<keyword evidence="6" id="KW-1185">Reference proteome</keyword>
<dbReference type="InParanoid" id="H1YWN9"/>
<dbReference type="STRING" id="937775.Metlim_2745"/>
<dbReference type="Proteomes" id="UP000005741">
    <property type="component" value="Chromosome"/>
</dbReference>
<dbReference type="InterPro" id="IPR019734">
    <property type="entry name" value="TPR_rpt"/>
</dbReference>
<dbReference type="HOGENOM" id="CLU_1727259_0_0_2"/>
<feature type="repeat" description="TPR" evidence="3">
    <location>
        <begin position="99"/>
        <end position="132"/>
    </location>
</feature>
<proteinExistence type="predicted"/>
<dbReference type="PANTHER" id="PTHR44943:SF8">
    <property type="entry name" value="TPR REPEAT-CONTAINING PROTEIN MJ0263"/>
    <property type="match status" value="1"/>
</dbReference>
<dbReference type="OrthoDB" id="115601at2157"/>
<dbReference type="RefSeq" id="WP_004079366.1">
    <property type="nucleotide sequence ID" value="NZ_CM001436.1"/>
</dbReference>
<dbReference type="SUPFAM" id="SSF48452">
    <property type="entry name" value="TPR-like"/>
    <property type="match status" value="1"/>
</dbReference>
<dbReference type="InterPro" id="IPR011990">
    <property type="entry name" value="TPR-like_helical_dom_sf"/>
</dbReference>
<evidence type="ECO:0000256" key="2">
    <source>
        <dbReference type="ARBA" id="ARBA00022803"/>
    </source>
</evidence>
<dbReference type="InterPro" id="IPR051685">
    <property type="entry name" value="Ycf3/AcsC/BcsC/TPR_MFPF"/>
</dbReference>
<keyword evidence="4" id="KW-0812">Transmembrane</keyword>
<protein>
    <submittedName>
        <fullName evidence="5">Tetratricopeptide TPR_1 repeat-containing protein</fullName>
    </submittedName>
</protein>
<dbReference type="PANTHER" id="PTHR44943">
    <property type="entry name" value="CELLULOSE SYNTHASE OPERON PROTEIN C"/>
    <property type="match status" value="1"/>
</dbReference>
<keyword evidence="4" id="KW-0472">Membrane</keyword>